<organism evidence="2 3">
    <name type="scientific">Papiliotrema laurentii</name>
    <name type="common">Cryptococcus laurentii</name>
    <dbReference type="NCBI Taxonomy" id="5418"/>
    <lineage>
        <taxon>Eukaryota</taxon>
        <taxon>Fungi</taxon>
        <taxon>Dikarya</taxon>
        <taxon>Basidiomycota</taxon>
        <taxon>Agaricomycotina</taxon>
        <taxon>Tremellomycetes</taxon>
        <taxon>Tremellales</taxon>
        <taxon>Rhynchogastremaceae</taxon>
        <taxon>Papiliotrema</taxon>
    </lineage>
</organism>
<feature type="region of interest" description="Disordered" evidence="1">
    <location>
        <begin position="423"/>
        <end position="447"/>
    </location>
</feature>
<proteinExistence type="predicted"/>
<dbReference type="Pfam" id="PF09804">
    <property type="entry name" value="DENND11"/>
    <property type="match status" value="1"/>
</dbReference>
<dbReference type="InterPro" id="IPR053056">
    <property type="entry name" value="Lipid_Metab_Assoc_Protein"/>
</dbReference>
<dbReference type="AlphaFoldDB" id="A0AAD9FUR4"/>
<dbReference type="Proteomes" id="UP001182556">
    <property type="component" value="Unassembled WGS sequence"/>
</dbReference>
<comment type="caution">
    <text evidence="2">The sequence shown here is derived from an EMBL/GenBank/DDBJ whole genome shotgun (WGS) entry which is preliminary data.</text>
</comment>
<dbReference type="EMBL" id="JAODAN010000002">
    <property type="protein sequence ID" value="KAK1926545.1"/>
    <property type="molecule type" value="Genomic_DNA"/>
</dbReference>
<evidence type="ECO:0000313" key="2">
    <source>
        <dbReference type="EMBL" id="KAK1926545.1"/>
    </source>
</evidence>
<protein>
    <submittedName>
        <fullName evidence="2">Cytoplasm protein</fullName>
    </submittedName>
</protein>
<evidence type="ECO:0000313" key="3">
    <source>
        <dbReference type="Proteomes" id="UP001182556"/>
    </source>
</evidence>
<keyword evidence="3" id="KW-1185">Reference proteome</keyword>
<dbReference type="InterPro" id="IPR018626">
    <property type="entry name" value="LCHN/Anr2"/>
</dbReference>
<accession>A0AAD9FUR4</accession>
<dbReference type="GO" id="GO:0005811">
    <property type="term" value="C:lipid droplet"/>
    <property type="evidence" value="ECO:0007669"/>
    <property type="project" value="TreeGrafter"/>
</dbReference>
<sequence length="527" mass="57315">MDSSSPSSSSSAPAPVFPPLAALFLAHFDDLKGQTTVYYASLPDLPPGHLEHQTLPSGLHTLQSDLVCFTHGPGDLPGVGLFKSKIVNGTGRGRRMGTLGVVLAQGAMGELFGLQEPLERVWEMISADERDPFTADLTATKERLDGVWARCGAGAVARRKDEVGVVREMVQGKTVVHPSHPISYLPALLVVLDPLIVTVYKHALAGKRILLYSPPPLLPLSAFAWCLQAMSLPPAMARDAETSPWIGHIGLMDLDTVKQRQGGWIATTSDAIYKSHTKSYDLFVDLSWPSARSTSNTSASAPTSTPTPPVRPLPSHLAMDLPDGPYAHAALHLPNPHTSETTQITYAFPDIPLYRSLLLLQLSPPSVTISSKLGVRGNLWVWAFEVLERAWNLCKGVCEYALGQGNVGDIALSEGEEDARLIDDQAPGDSLIDDEDEDEREGSASEAEAVRVGRLLLRQFHHNTYHLHARLQAVRRGTGGPLTETEVRELVGRSWRLGRLLGSDEGRWWNSLATTWGIAMDDPIDAR</sequence>
<dbReference type="PANTHER" id="PTHR28153">
    <property type="entry name" value="PROTEIN, PUTATIVE-RELATED"/>
    <property type="match status" value="1"/>
</dbReference>
<feature type="compositionally biased region" description="Acidic residues" evidence="1">
    <location>
        <begin position="431"/>
        <end position="440"/>
    </location>
</feature>
<reference evidence="2" key="1">
    <citation type="submission" date="2023-02" db="EMBL/GenBank/DDBJ databases">
        <title>Identification and recombinant expression of a fungal hydrolase from Papiliotrema laurentii that hydrolyzes apple cutin and clears colloidal polyester polyurethane.</title>
        <authorList>
            <consortium name="DOE Joint Genome Institute"/>
            <person name="Roman V.A."/>
            <person name="Bojanowski C."/>
            <person name="Crable B.R."/>
            <person name="Wagner D.N."/>
            <person name="Hung C.S."/>
            <person name="Nadeau L.J."/>
            <person name="Schratz L."/>
            <person name="Haridas S."/>
            <person name="Pangilinan J."/>
            <person name="Lipzen A."/>
            <person name="Na H."/>
            <person name="Yan M."/>
            <person name="Ng V."/>
            <person name="Grigoriev I.V."/>
            <person name="Spatafora J.W."/>
            <person name="Barlow D."/>
            <person name="Biffinger J."/>
            <person name="Kelley-Loughnane N."/>
            <person name="Varaljay V.A."/>
            <person name="Crookes-Goodson W.J."/>
        </authorList>
    </citation>
    <scope>NUCLEOTIDE SEQUENCE</scope>
    <source>
        <strain evidence="2">5307AH</strain>
    </source>
</reference>
<name>A0AAD9FUR4_PAPLA</name>
<dbReference type="PANTHER" id="PTHR28153:SF1">
    <property type="entry name" value="DUF4484 DOMAIN-CONTAINING PROTEIN"/>
    <property type="match status" value="1"/>
</dbReference>
<evidence type="ECO:0000256" key="1">
    <source>
        <dbReference type="SAM" id="MobiDB-lite"/>
    </source>
</evidence>
<gene>
    <name evidence="2" type="ORF">DB88DRAFT_482244</name>
</gene>